<organism evidence="1 2">
    <name type="scientific">Deinococcus gobiensis (strain DSM 21396 / JCM 16679 / CGMCC 1.7299 / I-0)</name>
    <dbReference type="NCBI Taxonomy" id="745776"/>
    <lineage>
        <taxon>Bacteria</taxon>
        <taxon>Thermotogati</taxon>
        <taxon>Deinococcota</taxon>
        <taxon>Deinococci</taxon>
        <taxon>Deinococcales</taxon>
        <taxon>Deinococcaceae</taxon>
        <taxon>Deinococcus</taxon>
    </lineage>
</organism>
<dbReference type="PATRIC" id="fig|745776.4.peg.1944"/>
<sequence length="110" mass="11699">MLTGKKPGDTVEIHDAEELKHLLTLGLIETEEEAEARALAAVGAHDAAKDSPAFTALTDEERLKPYAKGGGWYHFAGEGGVLTKLRREEALAKLTELEAAAHAAGDIPPQ</sequence>
<dbReference type="STRING" id="745776.DGo_CA1894"/>
<dbReference type="KEGG" id="dgo:DGo_CA1894"/>
<evidence type="ECO:0000313" key="2">
    <source>
        <dbReference type="Proteomes" id="UP000007575"/>
    </source>
</evidence>
<accession>H8GX92</accession>
<name>H8GX92_DEIGI</name>
<reference evidence="1 2" key="1">
    <citation type="journal article" date="2012" name="PLoS ONE">
        <title>Genome sequence and transcriptome analysis of the radioresistant bacterium Deinococcus gobiensis: insights into the extreme environmental adaptations.</title>
        <authorList>
            <person name="Yuan M."/>
            <person name="Chen M."/>
            <person name="Zhang W."/>
            <person name="Lu W."/>
            <person name="Wang J."/>
            <person name="Yang M."/>
            <person name="Zhao P."/>
            <person name="Tang R."/>
            <person name="Li X."/>
            <person name="Hao Y."/>
            <person name="Zhou Z."/>
            <person name="Zhan Y."/>
            <person name="Yu H."/>
            <person name="Teng C."/>
            <person name="Yan Y."/>
            <person name="Ping S."/>
            <person name="Wang Y."/>
            <person name="Lin M."/>
        </authorList>
    </citation>
    <scope>NUCLEOTIDE SEQUENCE [LARGE SCALE GENOMIC DNA]</scope>
    <source>
        <strain evidence="1 2">I-0</strain>
    </source>
</reference>
<keyword evidence="2" id="KW-1185">Reference proteome</keyword>
<proteinExistence type="predicted"/>
<evidence type="ECO:0000313" key="1">
    <source>
        <dbReference type="EMBL" id="AFD25821.1"/>
    </source>
</evidence>
<gene>
    <name evidence="1" type="ordered locus">DGo_CA1894</name>
</gene>
<dbReference type="Proteomes" id="UP000007575">
    <property type="component" value="Chromosome"/>
</dbReference>
<protein>
    <submittedName>
        <fullName evidence="1">Uncharacterized protein</fullName>
    </submittedName>
</protein>
<dbReference type="EMBL" id="CP002191">
    <property type="protein sequence ID" value="AFD25821.1"/>
    <property type="molecule type" value="Genomic_DNA"/>
</dbReference>
<dbReference type="AlphaFoldDB" id="H8GX92"/>
<dbReference type="HOGENOM" id="CLU_2166824_0_0_0"/>